<reference evidence="4 5" key="1">
    <citation type="submission" date="2020-08" db="EMBL/GenBank/DDBJ databases">
        <title>Plant Genome Project.</title>
        <authorList>
            <person name="Zhang R.-G."/>
        </authorList>
    </citation>
    <scope>NUCLEOTIDE SEQUENCE [LARGE SCALE GENOMIC DNA]</scope>
    <source>
        <tissue evidence="4">Rhizome</tissue>
    </source>
</reference>
<dbReference type="PANTHER" id="PTHR11439">
    <property type="entry name" value="GAG-POL-RELATED RETROTRANSPOSON"/>
    <property type="match status" value="1"/>
</dbReference>
<dbReference type="Proteomes" id="UP000734854">
    <property type="component" value="Unassembled WGS sequence"/>
</dbReference>
<feature type="region of interest" description="Disordered" evidence="1">
    <location>
        <begin position="104"/>
        <end position="149"/>
    </location>
</feature>
<feature type="domain" description="Reverse transcriptase Ty1/copia-type" evidence="2">
    <location>
        <begin position="166"/>
        <end position="302"/>
    </location>
</feature>
<dbReference type="Pfam" id="PF07727">
    <property type="entry name" value="RVT_2"/>
    <property type="match status" value="1"/>
</dbReference>
<dbReference type="Pfam" id="PF05097">
    <property type="entry name" value="DUF688"/>
    <property type="match status" value="1"/>
</dbReference>
<accession>A0A8J5LEP2</accession>
<organism evidence="4 5">
    <name type="scientific">Zingiber officinale</name>
    <name type="common">Ginger</name>
    <name type="synonym">Amomum zingiber</name>
    <dbReference type="NCBI Taxonomy" id="94328"/>
    <lineage>
        <taxon>Eukaryota</taxon>
        <taxon>Viridiplantae</taxon>
        <taxon>Streptophyta</taxon>
        <taxon>Embryophyta</taxon>
        <taxon>Tracheophyta</taxon>
        <taxon>Spermatophyta</taxon>
        <taxon>Magnoliopsida</taxon>
        <taxon>Liliopsida</taxon>
        <taxon>Zingiberales</taxon>
        <taxon>Zingiberaceae</taxon>
        <taxon>Zingiber</taxon>
    </lineage>
</organism>
<feature type="domain" description="Retroviral polymerase SH3-like" evidence="3">
    <location>
        <begin position="12"/>
        <end position="72"/>
    </location>
</feature>
<dbReference type="PANTHER" id="PTHR11439:SF498">
    <property type="entry name" value="DNAK FAMILY PROTEIN"/>
    <property type="match status" value="1"/>
</dbReference>
<dbReference type="Pfam" id="PF25597">
    <property type="entry name" value="SH3_retrovirus"/>
    <property type="match status" value="1"/>
</dbReference>
<evidence type="ECO:0000313" key="5">
    <source>
        <dbReference type="Proteomes" id="UP000734854"/>
    </source>
</evidence>
<dbReference type="InterPro" id="IPR013103">
    <property type="entry name" value="RVT_2"/>
</dbReference>
<dbReference type="InterPro" id="IPR057670">
    <property type="entry name" value="SH3_retrovirus"/>
</dbReference>
<feature type="region of interest" description="Disordered" evidence="1">
    <location>
        <begin position="395"/>
        <end position="454"/>
    </location>
</feature>
<evidence type="ECO:0008006" key="6">
    <source>
        <dbReference type="Google" id="ProtNLM"/>
    </source>
</evidence>
<sequence length="479" mass="54230">MPKYDYLRVFGCLCFASTLKRNRTKLDERARRCIFIGYPAGMKGYTIYDLETEEIFVSRNVVFHEDVFPSASDYISRLNAPPPERGLPEINNPNESIKEFLPTIDKPETTKTSPTQPEIPSQAMDSEQTEEQSATTKSHDNQELTPETITEDVIDLRPRSQRIRQVPNQEKPACQLTKALYGLKQASRQWNTKFSEILFRYGFQKSSADHSLFTYTNGDLFIALLVYVDDIMLGSTSETALEHLVGYLKGEFKLKDLGVPHYFLGLEIARSKKGIILCQRKYTLDLLHEYGLLGAKPFRTPLQSNDHLHHSDSEKIDPTIYRKLVGKLIYLTFTRPDLCYTVQVQSQYMSQPTIEHFKAALRVLRACGRVPFDWEIEPGQPKSPAVEETAPVLAQTQPLSPPPAVWGPEVAKRGGARDPRVAAATGKSKRSGKHDGVKSRNDQSVATPSLPPPASCFVVPEPLRRWDFSRMLGAIWRKQ</sequence>
<protein>
    <recommendedName>
        <fullName evidence="6">Reverse transcriptase Ty1/copia-type domain-containing protein</fullName>
    </recommendedName>
</protein>
<evidence type="ECO:0000259" key="3">
    <source>
        <dbReference type="Pfam" id="PF25597"/>
    </source>
</evidence>
<dbReference type="SUPFAM" id="SSF56672">
    <property type="entry name" value="DNA/RNA polymerases"/>
    <property type="match status" value="1"/>
</dbReference>
<name>A0A8J5LEP2_ZINOF</name>
<dbReference type="AlphaFoldDB" id="A0A8J5LEP2"/>
<keyword evidence="5" id="KW-1185">Reference proteome</keyword>
<gene>
    <name evidence="4" type="ORF">ZIOFF_029829</name>
</gene>
<feature type="compositionally biased region" description="Polar residues" evidence="1">
    <location>
        <begin position="110"/>
        <end position="136"/>
    </location>
</feature>
<dbReference type="InterPro" id="IPR043502">
    <property type="entry name" value="DNA/RNA_pol_sf"/>
</dbReference>
<evidence type="ECO:0000256" key="1">
    <source>
        <dbReference type="SAM" id="MobiDB-lite"/>
    </source>
</evidence>
<comment type="caution">
    <text evidence="4">The sequence shown here is derived from an EMBL/GenBank/DDBJ whole genome shotgun (WGS) entry which is preliminary data.</text>
</comment>
<feature type="compositionally biased region" description="Basic and acidic residues" evidence="1">
    <location>
        <begin position="410"/>
        <end position="420"/>
    </location>
</feature>
<evidence type="ECO:0000259" key="2">
    <source>
        <dbReference type="Pfam" id="PF07727"/>
    </source>
</evidence>
<dbReference type="InterPro" id="IPR007789">
    <property type="entry name" value="DUF688"/>
</dbReference>
<proteinExistence type="predicted"/>
<evidence type="ECO:0000313" key="4">
    <source>
        <dbReference type="EMBL" id="KAG6511752.1"/>
    </source>
</evidence>
<dbReference type="EMBL" id="JACMSC010000008">
    <property type="protein sequence ID" value="KAG6511752.1"/>
    <property type="molecule type" value="Genomic_DNA"/>
</dbReference>